<evidence type="ECO:0000256" key="4">
    <source>
        <dbReference type="SAM" id="MobiDB-lite"/>
    </source>
</evidence>
<comment type="similarity">
    <text evidence="2">Belongs to the ATPase inhibitor family.</text>
</comment>
<feature type="compositionally biased region" description="Basic and acidic residues" evidence="4">
    <location>
        <begin position="89"/>
        <end position="98"/>
    </location>
</feature>
<sequence length="98" mass="11306">MFHWRQALRTQHYLIEPLSRLYCDGPGTGTGTVVNPDGVFSEREAAMENKYFRQKTEQDLKQLRAELIKRKQRKQKQKGQGGDSEQDGEPEKPEKGTV</sequence>
<feature type="region of interest" description="Disordered" evidence="4">
    <location>
        <begin position="68"/>
        <end position="98"/>
    </location>
</feature>
<accession>D6WDH5</accession>
<keyword evidence="3" id="KW-0496">Mitochondrion</keyword>
<organism evidence="5 6">
    <name type="scientific">Tribolium castaneum</name>
    <name type="common">Red flour beetle</name>
    <dbReference type="NCBI Taxonomy" id="7070"/>
    <lineage>
        <taxon>Eukaryota</taxon>
        <taxon>Metazoa</taxon>
        <taxon>Ecdysozoa</taxon>
        <taxon>Arthropoda</taxon>
        <taxon>Hexapoda</taxon>
        <taxon>Insecta</taxon>
        <taxon>Pterygota</taxon>
        <taxon>Neoptera</taxon>
        <taxon>Endopterygota</taxon>
        <taxon>Coleoptera</taxon>
        <taxon>Polyphaga</taxon>
        <taxon>Cucujiformia</taxon>
        <taxon>Tenebrionidae</taxon>
        <taxon>Tenebrionidae incertae sedis</taxon>
        <taxon>Tribolium</taxon>
    </lineage>
</organism>
<evidence type="ECO:0000256" key="3">
    <source>
        <dbReference type="ARBA" id="ARBA00023128"/>
    </source>
</evidence>
<keyword evidence="6" id="KW-1185">Reference proteome</keyword>
<reference evidence="5 6" key="1">
    <citation type="journal article" date="2008" name="Nature">
        <title>The genome of the model beetle and pest Tribolium castaneum.</title>
        <authorList>
            <consortium name="Tribolium Genome Sequencing Consortium"/>
            <person name="Richards S."/>
            <person name="Gibbs R.A."/>
            <person name="Weinstock G.M."/>
            <person name="Brown S.J."/>
            <person name="Denell R."/>
            <person name="Beeman R.W."/>
            <person name="Gibbs R."/>
            <person name="Beeman R.W."/>
            <person name="Brown S.J."/>
            <person name="Bucher G."/>
            <person name="Friedrich M."/>
            <person name="Grimmelikhuijzen C.J."/>
            <person name="Klingler M."/>
            <person name="Lorenzen M."/>
            <person name="Richards S."/>
            <person name="Roth S."/>
            <person name="Schroder R."/>
            <person name="Tautz D."/>
            <person name="Zdobnov E.M."/>
            <person name="Muzny D."/>
            <person name="Gibbs R.A."/>
            <person name="Weinstock G.M."/>
            <person name="Attaway T."/>
            <person name="Bell S."/>
            <person name="Buhay C.J."/>
            <person name="Chandrabose M.N."/>
            <person name="Chavez D."/>
            <person name="Clerk-Blankenburg K.P."/>
            <person name="Cree A."/>
            <person name="Dao M."/>
            <person name="Davis C."/>
            <person name="Chacko J."/>
            <person name="Dinh H."/>
            <person name="Dugan-Rocha S."/>
            <person name="Fowler G."/>
            <person name="Garner T.T."/>
            <person name="Garnes J."/>
            <person name="Gnirke A."/>
            <person name="Hawes A."/>
            <person name="Hernandez J."/>
            <person name="Hines S."/>
            <person name="Holder M."/>
            <person name="Hume J."/>
            <person name="Jhangiani S.N."/>
            <person name="Joshi V."/>
            <person name="Khan Z.M."/>
            <person name="Jackson L."/>
            <person name="Kovar C."/>
            <person name="Kowis A."/>
            <person name="Lee S."/>
            <person name="Lewis L.R."/>
            <person name="Margolis J."/>
            <person name="Morgan M."/>
            <person name="Nazareth L.V."/>
            <person name="Nguyen N."/>
            <person name="Okwuonu G."/>
            <person name="Parker D."/>
            <person name="Richards S."/>
            <person name="Ruiz S.J."/>
            <person name="Santibanez J."/>
            <person name="Savard J."/>
            <person name="Scherer S.E."/>
            <person name="Schneider B."/>
            <person name="Sodergren E."/>
            <person name="Tautz D."/>
            <person name="Vattahil S."/>
            <person name="Villasana D."/>
            <person name="White C.S."/>
            <person name="Wright R."/>
            <person name="Park Y."/>
            <person name="Beeman R.W."/>
            <person name="Lord J."/>
            <person name="Oppert B."/>
            <person name="Lorenzen M."/>
            <person name="Brown S."/>
            <person name="Wang L."/>
            <person name="Savard J."/>
            <person name="Tautz D."/>
            <person name="Richards S."/>
            <person name="Weinstock G."/>
            <person name="Gibbs R.A."/>
            <person name="Liu Y."/>
            <person name="Worley K."/>
            <person name="Weinstock G."/>
            <person name="Elsik C.G."/>
            <person name="Reese J.T."/>
            <person name="Elhaik E."/>
            <person name="Landan G."/>
            <person name="Graur D."/>
            <person name="Arensburger P."/>
            <person name="Atkinson P."/>
            <person name="Beeman R.W."/>
            <person name="Beidler J."/>
            <person name="Brown S.J."/>
            <person name="Demuth J.P."/>
            <person name="Drury D.W."/>
            <person name="Du Y.Z."/>
            <person name="Fujiwara H."/>
            <person name="Lorenzen M."/>
            <person name="Maselli V."/>
            <person name="Osanai M."/>
            <person name="Park Y."/>
            <person name="Robertson H.M."/>
            <person name="Tu Z."/>
            <person name="Wang J.J."/>
            <person name="Wang S."/>
            <person name="Richards S."/>
            <person name="Song H."/>
            <person name="Zhang L."/>
            <person name="Sodergren E."/>
            <person name="Werner D."/>
            <person name="Stanke M."/>
            <person name="Morgenstern B."/>
            <person name="Solovyev V."/>
            <person name="Kosarev P."/>
            <person name="Brown G."/>
            <person name="Chen H.C."/>
            <person name="Ermolaeva O."/>
            <person name="Hlavina W."/>
            <person name="Kapustin Y."/>
            <person name="Kiryutin B."/>
            <person name="Kitts P."/>
            <person name="Maglott D."/>
            <person name="Pruitt K."/>
            <person name="Sapojnikov V."/>
            <person name="Souvorov A."/>
            <person name="Mackey A.J."/>
            <person name="Waterhouse R.M."/>
            <person name="Wyder S."/>
            <person name="Zdobnov E.M."/>
            <person name="Zdobnov E.M."/>
            <person name="Wyder S."/>
            <person name="Kriventseva E.V."/>
            <person name="Kadowaki T."/>
            <person name="Bork P."/>
            <person name="Aranda M."/>
            <person name="Bao R."/>
            <person name="Beermann A."/>
            <person name="Berns N."/>
            <person name="Bolognesi R."/>
            <person name="Bonneton F."/>
            <person name="Bopp D."/>
            <person name="Brown S.J."/>
            <person name="Bucher G."/>
            <person name="Butts T."/>
            <person name="Chaumot A."/>
            <person name="Denell R.E."/>
            <person name="Ferrier D.E."/>
            <person name="Friedrich M."/>
            <person name="Gordon C.M."/>
            <person name="Jindra M."/>
            <person name="Klingler M."/>
            <person name="Lan Q."/>
            <person name="Lattorff H.M."/>
            <person name="Laudet V."/>
            <person name="von Levetsow C."/>
            <person name="Liu Z."/>
            <person name="Lutz R."/>
            <person name="Lynch J.A."/>
            <person name="da Fonseca R.N."/>
            <person name="Posnien N."/>
            <person name="Reuter R."/>
            <person name="Roth S."/>
            <person name="Savard J."/>
            <person name="Schinko J.B."/>
            <person name="Schmitt C."/>
            <person name="Schoppmeier M."/>
            <person name="Schroder R."/>
            <person name="Shippy T.D."/>
            <person name="Simonnet F."/>
            <person name="Marques-Souza H."/>
            <person name="Tautz D."/>
            <person name="Tomoyasu Y."/>
            <person name="Trauner J."/>
            <person name="Van der Zee M."/>
            <person name="Vervoort M."/>
            <person name="Wittkopp N."/>
            <person name="Wimmer E.A."/>
            <person name="Yang X."/>
            <person name="Jones A.K."/>
            <person name="Sattelle D.B."/>
            <person name="Ebert P.R."/>
            <person name="Nelson D."/>
            <person name="Scott J.G."/>
            <person name="Beeman R.W."/>
            <person name="Muthukrishnan S."/>
            <person name="Kramer K.J."/>
            <person name="Arakane Y."/>
            <person name="Beeman R.W."/>
            <person name="Zhu Q."/>
            <person name="Hogenkamp D."/>
            <person name="Dixit R."/>
            <person name="Oppert B."/>
            <person name="Jiang H."/>
            <person name="Zou Z."/>
            <person name="Marshall J."/>
            <person name="Elpidina E."/>
            <person name="Vinokurov K."/>
            <person name="Oppert C."/>
            <person name="Zou Z."/>
            <person name="Evans J."/>
            <person name="Lu Z."/>
            <person name="Zhao P."/>
            <person name="Sumathipala N."/>
            <person name="Altincicek B."/>
            <person name="Vilcinskas A."/>
            <person name="Williams M."/>
            <person name="Hultmark D."/>
            <person name="Hetru C."/>
            <person name="Jiang H."/>
            <person name="Grimmelikhuijzen C.J."/>
            <person name="Hauser F."/>
            <person name="Cazzamali G."/>
            <person name="Williamson M."/>
            <person name="Park Y."/>
            <person name="Li B."/>
            <person name="Tanaka Y."/>
            <person name="Predel R."/>
            <person name="Neupert S."/>
            <person name="Schachtner J."/>
            <person name="Verleyen P."/>
            <person name="Raible F."/>
            <person name="Bork P."/>
            <person name="Friedrich M."/>
            <person name="Walden K.K."/>
            <person name="Robertson H.M."/>
            <person name="Angeli S."/>
            <person name="Foret S."/>
            <person name="Bucher G."/>
            <person name="Schuetz S."/>
            <person name="Maleszka R."/>
            <person name="Wimmer E.A."/>
            <person name="Beeman R.W."/>
            <person name="Lorenzen M."/>
            <person name="Tomoyasu Y."/>
            <person name="Miller S.C."/>
            <person name="Grossmann D."/>
            <person name="Bucher G."/>
        </authorList>
    </citation>
    <scope>NUCLEOTIDE SEQUENCE [LARGE SCALE GENOMIC DNA]</scope>
    <source>
        <strain evidence="5 6">Georgia GA2</strain>
    </source>
</reference>
<evidence type="ECO:0000256" key="2">
    <source>
        <dbReference type="ARBA" id="ARBA00010901"/>
    </source>
</evidence>
<protein>
    <submittedName>
        <fullName evidence="5">Uncharacterized protein</fullName>
    </submittedName>
</protein>
<dbReference type="EMBL" id="KQ971322">
    <property type="protein sequence ID" value="EEZ99973.1"/>
    <property type="molecule type" value="Genomic_DNA"/>
</dbReference>
<dbReference type="Proteomes" id="UP000007266">
    <property type="component" value="Linkage group 3"/>
</dbReference>
<dbReference type="GO" id="GO:0005739">
    <property type="term" value="C:mitochondrion"/>
    <property type="evidence" value="ECO:0007669"/>
    <property type="project" value="UniProtKB-SubCell"/>
</dbReference>
<dbReference type="GO" id="GO:0042030">
    <property type="term" value="F:ATPase inhibitor activity"/>
    <property type="evidence" value="ECO:0007669"/>
    <property type="project" value="InterPro"/>
</dbReference>
<dbReference type="SUPFAM" id="SSF64602">
    <property type="entry name" value="F1 ATPase inhibitor, IF1, C-terminal domain"/>
    <property type="match status" value="1"/>
</dbReference>
<evidence type="ECO:0000313" key="5">
    <source>
        <dbReference type="EMBL" id="EEZ99973.1"/>
    </source>
</evidence>
<dbReference type="HOGENOM" id="CLU_2336313_0_0_1"/>
<proteinExistence type="inferred from homology"/>
<evidence type="ECO:0000313" key="6">
    <source>
        <dbReference type="Proteomes" id="UP000007266"/>
    </source>
</evidence>
<dbReference type="Pfam" id="PF04568">
    <property type="entry name" value="IATP"/>
    <property type="match status" value="1"/>
</dbReference>
<reference evidence="5 6" key="2">
    <citation type="journal article" date="2010" name="Nucleic Acids Res.">
        <title>BeetleBase in 2010: revisions to provide comprehensive genomic information for Tribolium castaneum.</title>
        <authorList>
            <person name="Kim H.S."/>
            <person name="Murphy T."/>
            <person name="Xia J."/>
            <person name="Caragea D."/>
            <person name="Park Y."/>
            <person name="Beeman R.W."/>
            <person name="Lorenzen M.D."/>
            <person name="Butcher S."/>
            <person name="Manak J.R."/>
            <person name="Brown S.J."/>
        </authorList>
    </citation>
    <scope>GENOME REANNOTATION</scope>
    <source>
        <strain evidence="5 6">Georgia GA2</strain>
    </source>
</reference>
<evidence type="ECO:0000256" key="1">
    <source>
        <dbReference type="ARBA" id="ARBA00004173"/>
    </source>
</evidence>
<comment type="subcellular location">
    <subcellularLocation>
        <location evidence="1">Mitochondrion</location>
    </subcellularLocation>
</comment>
<dbReference type="InterPro" id="IPR007648">
    <property type="entry name" value="ATPase_inhibitor_mt"/>
</dbReference>
<name>D6WDH5_TRICA</name>
<dbReference type="AlphaFoldDB" id="D6WDH5"/>
<gene>
    <name evidence="5" type="primary">AUGUSTUS-3.0.2_02771</name>
    <name evidence="5" type="ORF">TcasGA2_TC002771</name>
</gene>
<dbReference type="Gene3D" id="1.20.5.500">
    <property type="entry name" value="Single helix bin"/>
    <property type="match status" value="1"/>
</dbReference>